<dbReference type="AlphaFoldDB" id="A0A7J7L2Z2"/>
<accession>A0A7J7L2Z2</accession>
<name>A0A7J7L2Z2_9MAGN</name>
<organism evidence="3 4">
    <name type="scientific">Kingdonia uniflora</name>
    <dbReference type="NCBI Taxonomy" id="39325"/>
    <lineage>
        <taxon>Eukaryota</taxon>
        <taxon>Viridiplantae</taxon>
        <taxon>Streptophyta</taxon>
        <taxon>Embryophyta</taxon>
        <taxon>Tracheophyta</taxon>
        <taxon>Spermatophyta</taxon>
        <taxon>Magnoliopsida</taxon>
        <taxon>Ranunculales</taxon>
        <taxon>Circaeasteraceae</taxon>
        <taxon>Kingdonia</taxon>
    </lineage>
</organism>
<proteinExistence type="predicted"/>
<evidence type="ECO:0000313" key="4">
    <source>
        <dbReference type="Proteomes" id="UP000541444"/>
    </source>
</evidence>
<dbReference type="PANTHER" id="PTHR31973">
    <property type="entry name" value="POLYPROTEIN, PUTATIVE-RELATED"/>
    <property type="match status" value="1"/>
</dbReference>
<protein>
    <recommendedName>
        <fullName evidence="2">MULE transposase domain-containing protein</fullName>
    </recommendedName>
</protein>
<keyword evidence="1" id="KW-0472">Membrane</keyword>
<evidence type="ECO:0000313" key="3">
    <source>
        <dbReference type="EMBL" id="KAF6136942.1"/>
    </source>
</evidence>
<sequence length="482" mass="56844">MRYKCSSKIFEWLLYARRLPNGHTFELKKTSNLTHTCMSMAKDSIKVANAGWVANEVEQLIRTVRTTWSFDVQEAIRIKFTMAISYYTAWNAWSICMERITWSYDEAYTIMSECFDTWKKFLEILQPHLKLHKAKLTFIFDRQKELIKAIGEIFPNANQRYCFRHMNKNMKKYHKGTHLERLVWGVAKSFKESDKKKFLDELLLTDPATSEWLHKEPYEYWARSHFDFSSKCEHITNNFSKSFNNWILKIINKPLHKAIECLNLMLIKLMYDWRLKAAEWDRQDLLPRAVEHITKICNQYGQLKIEGTIDQLFVVIVQNGQRWKFNLNRHECQCKEWQVADFVVNTIECLLKWLLTKNQFMPLMIHLTGMRAQHRQNIGIPSAIATVRGGRGREMVHQLGEMLKESLRISLGVLCVLEAWSLSTVVVFALGLFAYRVVTLIVHMILRADRAYPFKLDWENAYVEGITGSSLDWFKGMLLDQI</sequence>
<gene>
    <name evidence="3" type="ORF">GIB67_000451</name>
</gene>
<evidence type="ECO:0000259" key="2">
    <source>
        <dbReference type="Pfam" id="PF10551"/>
    </source>
</evidence>
<reference evidence="3 4" key="1">
    <citation type="journal article" date="2020" name="IScience">
        <title>Genome Sequencing of the Endangered Kingdonia uniflora (Circaeasteraceae, Ranunculales) Reveals Potential Mechanisms of Evolutionary Specialization.</title>
        <authorList>
            <person name="Sun Y."/>
            <person name="Deng T."/>
            <person name="Zhang A."/>
            <person name="Moore M.J."/>
            <person name="Landis J.B."/>
            <person name="Lin N."/>
            <person name="Zhang H."/>
            <person name="Zhang X."/>
            <person name="Huang J."/>
            <person name="Zhang X."/>
            <person name="Sun H."/>
            <person name="Wang H."/>
        </authorList>
    </citation>
    <scope>NUCLEOTIDE SEQUENCE [LARGE SCALE GENOMIC DNA]</scope>
    <source>
        <strain evidence="3">TB1705</strain>
        <tissue evidence="3">Leaf</tissue>
    </source>
</reference>
<keyword evidence="1" id="KW-0812">Transmembrane</keyword>
<dbReference type="Pfam" id="PF10551">
    <property type="entry name" value="MULE"/>
    <property type="match status" value="1"/>
</dbReference>
<evidence type="ECO:0000256" key="1">
    <source>
        <dbReference type="SAM" id="Phobius"/>
    </source>
</evidence>
<dbReference type="EMBL" id="JACGCM010002666">
    <property type="protein sequence ID" value="KAF6136942.1"/>
    <property type="molecule type" value="Genomic_DNA"/>
</dbReference>
<dbReference type="InterPro" id="IPR018289">
    <property type="entry name" value="MULE_transposase_dom"/>
</dbReference>
<dbReference type="OrthoDB" id="785835at2759"/>
<feature type="domain" description="MULE transposase" evidence="2">
    <location>
        <begin position="112"/>
        <end position="169"/>
    </location>
</feature>
<keyword evidence="4" id="KW-1185">Reference proteome</keyword>
<dbReference type="PANTHER" id="PTHR31973:SF187">
    <property type="entry name" value="MUTATOR TRANSPOSASE MUDRA PROTEIN"/>
    <property type="match status" value="1"/>
</dbReference>
<feature type="transmembrane region" description="Helical" evidence="1">
    <location>
        <begin position="420"/>
        <end position="446"/>
    </location>
</feature>
<dbReference type="Proteomes" id="UP000541444">
    <property type="component" value="Unassembled WGS sequence"/>
</dbReference>
<keyword evidence="1" id="KW-1133">Transmembrane helix</keyword>
<comment type="caution">
    <text evidence="3">The sequence shown here is derived from an EMBL/GenBank/DDBJ whole genome shotgun (WGS) entry which is preliminary data.</text>
</comment>